<sequence length="309" mass="35742">MTNSDLATRISTRLARDILTGTVEPGTHVATQQIADRYQVSRTPVRDALVALADKGLLQHRANRGYFVPEDIPEDLAQQIAARDAEEPDVYQTFAEDWLKNRLPEIVTEQSLRQRYDLTKSRLNDMMARAAREGWAERKEGYGWRLLPVAKTSDAFEQIYRFRLAIEPVALLEPGFQVDRKVLEEHRRIQEWMLEVDVTRTPPEQLLANGAAFHEALITMSNNPFFVSALERVNRMRRLMEYRARVDQERLQVQCSDHLEIIDLVERGEIVEASYFMRRHLSGALRRKSPVARNWSDEANAERADTVKN</sequence>
<dbReference type="PANTHER" id="PTHR43537">
    <property type="entry name" value="TRANSCRIPTIONAL REGULATOR, GNTR FAMILY"/>
    <property type="match status" value="1"/>
</dbReference>
<organism evidence="5 6">
    <name type="scientific">Vannielia litorea</name>
    <dbReference type="NCBI Taxonomy" id="1217970"/>
    <lineage>
        <taxon>Bacteria</taxon>
        <taxon>Pseudomonadati</taxon>
        <taxon>Pseudomonadota</taxon>
        <taxon>Alphaproteobacteria</taxon>
        <taxon>Rhodobacterales</taxon>
        <taxon>Paracoccaceae</taxon>
        <taxon>Vannielia</taxon>
    </lineage>
</organism>
<keyword evidence="6" id="KW-1185">Reference proteome</keyword>
<dbReference type="STRING" id="1217970.SAMN05444002_2534"/>
<dbReference type="SMART" id="SM00895">
    <property type="entry name" value="FCD"/>
    <property type="match status" value="1"/>
</dbReference>
<dbReference type="InterPro" id="IPR011711">
    <property type="entry name" value="GntR_C"/>
</dbReference>
<dbReference type="SMART" id="SM00345">
    <property type="entry name" value="HTH_GNTR"/>
    <property type="match status" value="1"/>
</dbReference>
<dbReference type="Pfam" id="PF07729">
    <property type="entry name" value="FCD"/>
    <property type="match status" value="1"/>
</dbReference>
<dbReference type="SUPFAM" id="SSF48008">
    <property type="entry name" value="GntR ligand-binding domain-like"/>
    <property type="match status" value="1"/>
</dbReference>
<dbReference type="Gene3D" id="1.20.120.530">
    <property type="entry name" value="GntR ligand-binding domain-like"/>
    <property type="match status" value="1"/>
</dbReference>
<dbReference type="EMBL" id="FSRL01000001">
    <property type="protein sequence ID" value="SIO07554.1"/>
    <property type="molecule type" value="Genomic_DNA"/>
</dbReference>
<keyword evidence="2 5" id="KW-0238">DNA-binding</keyword>
<dbReference type="OrthoDB" id="7005926at2"/>
<dbReference type="InterPro" id="IPR036390">
    <property type="entry name" value="WH_DNA-bd_sf"/>
</dbReference>
<dbReference type="InterPro" id="IPR000524">
    <property type="entry name" value="Tscrpt_reg_HTH_GntR"/>
</dbReference>
<evidence type="ECO:0000313" key="6">
    <source>
        <dbReference type="Proteomes" id="UP000184932"/>
    </source>
</evidence>
<keyword evidence="3" id="KW-0804">Transcription</keyword>
<dbReference type="Pfam" id="PF00392">
    <property type="entry name" value="GntR"/>
    <property type="match status" value="1"/>
</dbReference>
<dbReference type="SUPFAM" id="SSF46785">
    <property type="entry name" value="Winged helix' DNA-binding domain"/>
    <property type="match status" value="1"/>
</dbReference>
<reference evidence="6" key="1">
    <citation type="submission" date="2016-11" db="EMBL/GenBank/DDBJ databases">
        <authorList>
            <person name="Varghese N."/>
            <person name="Submissions S."/>
        </authorList>
    </citation>
    <scope>NUCLEOTIDE SEQUENCE [LARGE SCALE GENOMIC DNA]</scope>
    <source>
        <strain evidence="6">DSM 29440</strain>
    </source>
</reference>
<dbReference type="RefSeq" id="WP_074256540.1">
    <property type="nucleotide sequence ID" value="NZ_FSRL01000001.1"/>
</dbReference>
<dbReference type="GO" id="GO:0003677">
    <property type="term" value="F:DNA binding"/>
    <property type="evidence" value="ECO:0007669"/>
    <property type="project" value="UniProtKB-KW"/>
</dbReference>
<dbReference type="Gene3D" id="1.10.10.10">
    <property type="entry name" value="Winged helix-like DNA-binding domain superfamily/Winged helix DNA-binding domain"/>
    <property type="match status" value="1"/>
</dbReference>
<dbReference type="PANTHER" id="PTHR43537:SF5">
    <property type="entry name" value="UXU OPERON TRANSCRIPTIONAL REGULATOR"/>
    <property type="match status" value="1"/>
</dbReference>
<gene>
    <name evidence="5" type="ORF">SAMN05444002_2534</name>
</gene>
<accession>A0A1N6GJ77</accession>
<dbReference type="Proteomes" id="UP000184932">
    <property type="component" value="Unassembled WGS sequence"/>
</dbReference>
<name>A0A1N6GJ77_9RHOB</name>
<evidence type="ECO:0000256" key="3">
    <source>
        <dbReference type="ARBA" id="ARBA00023163"/>
    </source>
</evidence>
<proteinExistence type="predicted"/>
<dbReference type="CDD" id="cd07377">
    <property type="entry name" value="WHTH_GntR"/>
    <property type="match status" value="1"/>
</dbReference>
<dbReference type="InterPro" id="IPR008920">
    <property type="entry name" value="TF_FadR/GntR_C"/>
</dbReference>
<dbReference type="AlphaFoldDB" id="A0A1N6GJ77"/>
<dbReference type="PROSITE" id="PS50949">
    <property type="entry name" value="HTH_GNTR"/>
    <property type="match status" value="1"/>
</dbReference>
<protein>
    <submittedName>
        <fullName evidence="5">DNA-binding transcriptional regulator, GntR family</fullName>
    </submittedName>
</protein>
<dbReference type="GO" id="GO:0003700">
    <property type="term" value="F:DNA-binding transcription factor activity"/>
    <property type="evidence" value="ECO:0007669"/>
    <property type="project" value="InterPro"/>
</dbReference>
<evidence type="ECO:0000259" key="4">
    <source>
        <dbReference type="PROSITE" id="PS50949"/>
    </source>
</evidence>
<keyword evidence="1" id="KW-0805">Transcription regulation</keyword>
<evidence type="ECO:0000313" key="5">
    <source>
        <dbReference type="EMBL" id="SIO07554.1"/>
    </source>
</evidence>
<dbReference type="InterPro" id="IPR036388">
    <property type="entry name" value="WH-like_DNA-bd_sf"/>
</dbReference>
<evidence type="ECO:0000256" key="1">
    <source>
        <dbReference type="ARBA" id="ARBA00023015"/>
    </source>
</evidence>
<feature type="domain" description="HTH gntR-type" evidence="4">
    <location>
        <begin position="4"/>
        <end position="71"/>
    </location>
</feature>
<evidence type="ECO:0000256" key="2">
    <source>
        <dbReference type="ARBA" id="ARBA00023125"/>
    </source>
</evidence>